<proteinExistence type="predicted"/>
<accession>A0ABW0J0C3</accession>
<dbReference type="Proteomes" id="UP001596053">
    <property type="component" value="Unassembled WGS sequence"/>
</dbReference>
<keyword evidence="4" id="KW-1185">Reference proteome</keyword>
<dbReference type="PANTHER" id="PTHR30547:SF0">
    <property type="entry name" value="BLR8175 PROTEIN"/>
    <property type="match status" value="1"/>
</dbReference>
<evidence type="ECO:0000313" key="3">
    <source>
        <dbReference type="EMBL" id="MFC5422963.1"/>
    </source>
</evidence>
<feature type="domain" description="YhcG PDDEXK nuclease" evidence="2">
    <location>
        <begin position="5"/>
        <end position="149"/>
    </location>
</feature>
<dbReference type="Pfam" id="PF06250">
    <property type="entry name" value="YhcG_C"/>
    <property type="match status" value="1"/>
</dbReference>
<name>A0ABW0J0C3_9HYPH</name>
<sequence length="188" mass="20742">MPINLFKDPYVLDFVEIAGDAHERHLEKTLIDRIKDLLLELGKGFSFMGSQYHLDIGGQDYYLDLLFYHTKLHSHVVIDLKMGEFEPEFAGKMNFYLAGVDDKLRTEGDSPSIGLILCRGKNGLVVEYALRGVNKPMAVSEYTVLPPEIARALPSPDVLVAGLEDHLNIHDEPDDGDGSGGGMSGGPR</sequence>
<evidence type="ECO:0000313" key="4">
    <source>
        <dbReference type="Proteomes" id="UP001596053"/>
    </source>
</evidence>
<dbReference type="PANTHER" id="PTHR30547">
    <property type="entry name" value="UNCHARACTERIZED PROTEIN YHCG-RELATED"/>
    <property type="match status" value="1"/>
</dbReference>
<dbReference type="EMBL" id="JBHSLW010000054">
    <property type="protein sequence ID" value="MFC5422963.1"/>
    <property type="molecule type" value="Genomic_DNA"/>
</dbReference>
<organism evidence="3 4">
    <name type="scientific">Bosea eneae</name>
    <dbReference type="NCBI Taxonomy" id="151454"/>
    <lineage>
        <taxon>Bacteria</taxon>
        <taxon>Pseudomonadati</taxon>
        <taxon>Pseudomonadota</taxon>
        <taxon>Alphaproteobacteria</taxon>
        <taxon>Hyphomicrobiales</taxon>
        <taxon>Boseaceae</taxon>
        <taxon>Bosea</taxon>
    </lineage>
</organism>
<gene>
    <name evidence="3" type="ORF">ACFPOB_25770</name>
</gene>
<feature type="region of interest" description="Disordered" evidence="1">
    <location>
        <begin position="169"/>
        <end position="188"/>
    </location>
</feature>
<dbReference type="RefSeq" id="WP_197064358.1">
    <property type="nucleotide sequence ID" value="NZ_JBHSLW010000054.1"/>
</dbReference>
<dbReference type="InterPro" id="IPR053148">
    <property type="entry name" value="PD-DEXK-like_domain"/>
</dbReference>
<comment type="caution">
    <text evidence="3">The sequence shown here is derived from an EMBL/GenBank/DDBJ whole genome shotgun (WGS) entry which is preliminary data.</text>
</comment>
<feature type="compositionally biased region" description="Gly residues" evidence="1">
    <location>
        <begin position="178"/>
        <end position="188"/>
    </location>
</feature>
<dbReference type="Gene3D" id="3.40.1350.10">
    <property type="match status" value="1"/>
</dbReference>
<evidence type="ECO:0000259" key="2">
    <source>
        <dbReference type="Pfam" id="PF06250"/>
    </source>
</evidence>
<reference evidence="4" key="1">
    <citation type="journal article" date="2019" name="Int. J. Syst. Evol. Microbiol.">
        <title>The Global Catalogue of Microorganisms (GCM) 10K type strain sequencing project: providing services to taxonomists for standard genome sequencing and annotation.</title>
        <authorList>
            <consortium name="The Broad Institute Genomics Platform"/>
            <consortium name="The Broad Institute Genome Sequencing Center for Infectious Disease"/>
            <person name="Wu L."/>
            <person name="Ma J."/>
        </authorList>
    </citation>
    <scope>NUCLEOTIDE SEQUENCE [LARGE SCALE GENOMIC DNA]</scope>
    <source>
        <strain evidence="4">NCAIM B.01391</strain>
    </source>
</reference>
<protein>
    <submittedName>
        <fullName evidence="3">PDDEXK nuclease domain-containing protein</fullName>
    </submittedName>
</protein>
<evidence type="ECO:0000256" key="1">
    <source>
        <dbReference type="SAM" id="MobiDB-lite"/>
    </source>
</evidence>
<dbReference type="InterPro" id="IPR011856">
    <property type="entry name" value="tRNA_endonuc-like_dom_sf"/>
</dbReference>
<dbReference type="InterPro" id="IPR009362">
    <property type="entry name" value="YhcG_C"/>
</dbReference>